<evidence type="ECO:0000313" key="2">
    <source>
        <dbReference type="Proteomes" id="UP000315280"/>
    </source>
</evidence>
<accession>A0A516KV30</accession>
<proteinExistence type="predicted"/>
<dbReference type="EMBL" id="MN062720">
    <property type="protein sequence ID" value="QDP45538.1"/>
    <property type="molecule type" value="Genomic_DNA"/>
</dbReference>
<gene>
    <name evidence="1" type="primary">54</name>
    <name evidence="1" type="ORF">SEA_FUZZBUSTER_54</name>
</gene>
<name>A0A516KV30_9CAUD</name>
<dbReference type="Proteomes" id="UP000315280">
    <property type="component" value="Segment"/>
</dbReference>
<organism evidence="1 2">
    <name type="scientific">Microbacterium phage FuzzBuster</name>
    <dbReference type="NCBI Taxonomy" id="2590935"/>
    <lineage>
        <taxon>Viruses</taxon>
        <taxon>Duplodnaviria</taxon>
        <taxon>Heunggongvirae</taxon>
        <taxon>Uroviricota</taxon>
        <taxon>Caudoviricetes</taxon>
        <taxon>Hodgkinviridae</taxon>
        <taxon>Fuzzbustervirus</taxon>
        <taxon>Fuzzbustervirus fuzzbuster</taxon>
    </lineage>
</organism>
<sequence length="77" mass="8827">MAAPAGAVVKLYVDTRWSIERGDVIKTQSGRRYLVESVRIQERGKHAGRKHLVVIVMAQDDPTPEDANVIPIRWYRR</sequence>
<evidence type="ECO:0000313" key="1">
    <source>
        <dbReference type="EMBL" id="QDP45538.1"/>
    </source>
</evidence>
<protein>
    <submittedName>
        <fullName evidence="1">Uncharacterized protein</fullName>
    </submittedName>
</protein>
<reference evidence="1 2" key="1">
    <citation type="submission" date="2019-06" db="EMBL/GenBank/DDBJ databases">
        <authorList>
            <person name="Austin C.R."/>
            <person name="Baumgardner C.A."/>
            <person name="Baysinger H.J."/>
            <person name="David A.M."/>
            <person name="Folse N.B."/>
            <person name="Gammon C.A."/>
            <person name="Garcia V.M."/>
            <person name="Gobble C.S."/>
            <person name="Herold B.N."/>
            <person name="Huamancondor M.S."/>
            <person name="Matheson G.R."/>
            <person name="Mondragon I."/>
            <person name="Nemes S.A."/>
            <person name="Neri L.M."/>
            <person name="Renaud V.D."/>
            <person name="Rigsbee E.A."/>
            <person name="Rockette B.M."/>
            <person name="Santiago M.R."/>
            <person name="Savage M.D."/>
            <person name="Simpson J.M."/>
            <person name="Slentz J.N."/>
            <person name="Spencer B.G."/>
            <person name="White D.J."/>
            <person name="Yarboro C.B."/>
            <person name="Anderson E.L."/>
            <person name="Wallen J.R."/>
            <person name="Gainey M.D."/>
            <person name="Garlena R.A."/>
            <person name="Russell D.A."/>
            <person name="Pope W.H."/>
            <person name="Jacobs-Sera D."/>
            <person name="Hatfull G.F."/>
        </authorList>
    </citation>
    <scope>NUCLEOTIDE SEQUENCE [LARGE SCALE GENOMIC DNA]</scope>
</reference>
<keyword evidence="2" id="KW-1185">Reference proteome</keyword>